<dbReference type="CDD" id="cd12893">
    <property type="entry name" value="SPRY_PRY_TRIM35"/>
    <property type="match status" value="2"/>
</dbReference>
<evidence type="ECO:0000259" key="7">
    <source>
        <dbReference type="PROSITE" id="PS50119"/>
    </source>
</evidence>
<evidence type="ECO:0000256" key="2">
    <source>
        <dbReference type="ARBA" id="ARBA00022771"/>
    </source>
</evidence>
<feature type="coiled-coil region" evidence="5">
    <location>
        <begin position="547"/>
        <end position="653"/>
    </location>
</feature>
<dbReference type="PROSITE" id="PS50188">
    <property type="entry name" value="B302_SPRY"/>
    <property type="match status" value="2"/>
</dbReference>
<proteinExistence type="predicted"/>
<dbReference type="InterPro" id="IPR013083">
    <property type="entry name" value="Znf_RING/FYVE/PHD"/>
</dbReference>
<dbReference type="InterPro" id="IPR017907">
    <property type="entry name" value="Znf_RING_CS"/>
</dbReference>
<feature type="domain" description="B box-type" evidence="7">
    <location>
        <begin position="505"/>
        <end position="546"/>
    </location>
</feature>
<dbReference type="Pfam" id="PF00622">
    <property type="entry name" value="SPRY"/>
    <property type="match status" value="2"/>
</dbReference>
<feature type="domain" description="B30.2/SPRY" evidence="8">
    <location>
        <begin position="695"/>
        <end position="883"/>
    </location>
</feature>
<dbReference type="SMART" id="SM00449">
    <property type="entry name" value="SPRY"/>
    <property type="match status" value="2"/>
</dbReference>
<dbReference type="SUPFAM" id="SSF57845">
    <property type="entry name" value="B-box zinc-binding domain"/>
    <property type="match status" value="2"/>
</dbReference>
<dbReference type="PRINTS" id="PR01407">
    <property type="entry name" value="BUTYPHLNCDUF"/>
</dbReference>
<dbReference type="InterPro" id="IPR013320">
    <property type="entry name" value="ConA-like_dom_sf"/>
</dbReference>
<dbReference type="InterPro" id="IPR006574">
    <property type="entry name" value="PRY"/>
</dbReference>
<dbReference type="InterPro" id="IPR027370">
    <property type="entry name" value="Znf-RING_euk"/>
</dbReference>
<dbReference type="SMART" id="SM00504">
    <property type="entry name" value="Ubox"/>
    <property type="match status" value="1"/>
</dbReference>
<dbReference type="PROSITE" id="PS50089">
    <property type="entry name" value="ZF_RING_2"/>
    <property type="match status" value="1"/>
</dbReference>
<keyword evidence="1" id="KW-0479">Metal-binding</keyword>
<dbReference type="Gene3D" id="3.30.160.60">
    <property type="entry name" value="Classic Zinc Finger"/>
    <property type="match status" value="2"/>
</dbReference>
<evidence type="ECO:0000259" key="6">
    <source>
        <dbReference type="PROSITE" id="PS50089"/>
    </source>
</evidence>
<dbReference type="FunFam" id="2.60.120.920:FF:000004">
    <property type="entry name" value="Butyrophilin subfamily 1 member A1"/>
    <property type="match status" value="2"/>
</dbReference>
<dbReference type="InterPro" id="IPR003879">
    <property type="entry name" value="Butyrophylin_SPRY"/>
</dbReference>
<dbReference type="KEGG" id="lcf:108901640"/>
<dbReference type="Gene3D" id="2.60.120.920">
    <property type="match status" value="2"/>
</dbReference>
<keyword evidence="5" id="KW-0175">Coiled coil</keyword>
<feature type="domain" description="B30.2/SPRY" evidence="8">
    <location>
        <begin position="270"/>
        <end position="458"/>
    </location>
</feature>
<dbReference type="GO" id="GO:0016567">
    <property type="term" value="P:protein ubiquitination"/>
    <property type="evidence" value="ECO:0007669"/>
    <property type="project" value="InterPro"/>
</dbReference>
<keyword evidence="2 4" id="KW-0863">Zinc-finger</keyword>
<dbReference type="InterPro" id="IPR003613">
    <property type="entry name" value="Ubox_domain"/>
</dbReference>
<dbReference type="InterPro" id="IPR050143">
    <property type="entry name" value="TRIM/RBCC"/>
</dbReference>
<dbReference type="InterPro" id="IPR001841">
    <property type="entry name" value="Znf_RING"/>
</dbReference>
<feature type="coiled-coil region" evidence="5">
    <location>
        <begin position="122"/>
        <end position="228"/>
    </location>
</feature>
<evidence type="ECO:0000256" key="5">
    <source>
        <dbReference type="SAM" id="Coils"/>
    </source>
</evidence>
<dbReference type="Pfam" id="PF13445">
    <property type="entry name" value="zf-RING_UBOX"/>
    <property type="match status" value="1"/>
</dbReference>
<name>A0AAJ8DWQ3_LATCA</name>
<evidence type="ECO:0000313" key="9">
    <source>
        <dbReference type="Proteomes" id="UP000694890"/>
    </source>
</evidence>
<dbReference type="InterPro" id="IPR003877">
    <property type="entry name" value="SPRY_dom"/>
</dbReference>
<dbReference type="Proteomes" id="UP000694890">
    <property type="component" value="Linkage group LG19"/>
</dbReference>
<sequence>MASRSEEDLCCPVCQEVFRDPVVLSCSHSFCKDCLKRWWREKQTQDCPVCKRRSSKDDPPCNLVLKNLCESFLLERDQRSSEDLCSLHSEKLKLFCLDHQQPVCVVCLHSVTHKNHSFSPIDEAAEQHKKELQETLESLKEKLKSLEKVKVKFDQTAEHIKVQARHTERQIKEQFKKLHQFLEEEEEARMAALREEEEQKSQMMKEKMEALSREIAALSHTVRATEDELRAEDVSFLNNYKAAVERVQQRPLLEDHQLLSGALIDQAKHLGNLTFNIWNKMKDMVSYSPVVLDPNTAHPRLILSEDLTRVRLGEEQQLPDNPERFDYCWSVLGSEGFNSGTHSWDVEVGDNTDWEVGVLAESVQRKGDIWSGLWGIWFCGGEYSAVSPPASETVLSEQKNLQRIRVNLDWNRGKLSFSDPDTNTHIHTFRHTFTEKLFPYINTVDNLPVRMLPLKVSVTVEQIRREKQTQECPVCKRRSSREDPPVSLVLKNLCESFLLERDQRSSEALCSLHSEKLKLFCLDHQQPVCVVCLHSVTHKNHSFSPIDEAAQQHKKELQETLESLKKKLESLEKVKVKFDQTADHIKVQARHTERQIKEQFKKLHQFLEEEEEARMAALREEEEQKSQMMKEKMEALSREIAALSHTVRATEDELRAEDVSFLNNYKAAVERVQQRPLLEDHQLLSGALIDQAKHLGNLTFNIWNKMKDMVSYSPVVLDPNTAHPRLILSEDLTSVRHGEEQQLPDNPERFDYYWSVLGSEGFNSGTHSWDVEVGDNTNWEVGVIAESVQRKRNIRSGLWGIWFYGGEYSALSPSAPSTVLSLQKKLQRIRVNLDWNRGKLSFSDPDTNTHIHTFTHTFTEKMFPFINTVDNLPVKMLPPKVSVTVEQISDKSEINSLVE</sequence>
<dbReference type="InterPro" id="IPR000315">
    <property type="entry name" value="Znf_B-box"/>
</dbReference>
<dbReference type="Pfam" id="PF13765">
    <property type="entry name" value="PRY"/>
    <property type="match status" value="2"/>
</dbReference>
<dbReference type="SMART" id="SM00184">
    <property type="entry name" value="RING"/>
    <property type="match status" value="1"/>
</dbReference>
<dbReference type="RefSeq" id="XP_050934316.1">
    <property type="nucleotide sequence ID" value="XM_051078359.1"/>
</dbReference>
<evidence type="ECO:0000256" key="3">
    <source>
        <dbReference type="ARBA" id="ARBA00022833"/>
    </source>
</evidence>
<feature type="domain" description="RING-type" evidence="6">
    <location>
        <begin position="11"/>
        <end position="51"/>
    </location>
</feature>
<evidence type="ECO:0000256" key="4">
    <source>
        <dbReference type="PROSITE-ProRule" id="PRU00024"/>
    </source>
</evidence>
<evidence type="ECO:0000259" key="8">
    <source>
        <dbReference type="PROSITE" id="PS50188"/>
    </source>
</evidence>
<dbReference type="PROSITE" id="PS00518">
    <property type="entry name" value="ZF_RING_1"/>
    <property type="match status" value="1"/>
</dbReference>
<dbReference type="PROSITE" id="PS50119">
    <property type="entry name" value="ZF_BBOX"/>
    <property type="match status" value="2"/>
</dbReference>
<reference evidence="10" key="1">
    <citation type="submission" date="2025-08" db="UniProtKB">
        <authorList>
            <consortium name="RefSeq"/>
        </authorList>
    </citation>
    <scope>IDENTIFICATION</scope>
    <source>
        <tissue evidence="10">Brain</tissue>
    </source>
</reference>
<dbReference type="SMART" id="SM00336">
    <property type="entry name" value="BBOX"/>
    <property type="match status" value="2"/>
</dbReference>
<dbReference type="Pfam" id="PF00643">
    <property type="entry name" value="zf-B_box"/>
    <property type="match status" value="2"/>
</dbReference>
<dbReference type="InterPro" id="IPR043136">
    <property type="entry name" value="B30.2/SPRY_sf"/>
</dbReference>
<accession>A0AAJ8DWQ3</accession>
<protein>
    <submittedName>
        <fullName evidence="10">Uncharacterized protein LOC108901640</fullName>
    </submittedName>
</protein>
<dbReference type="GO" id="GO:0004842">
    <property type="term" value="F:ubiquitin-protein transferase activity"/>
    <property type="evidence" value="ECO:0007669"/>
    <property type="project" value="InterPro"/>
</dbReference>
<evidence type="ECO:0000313" key="10">
    <source>
        <dbReference type="RefSeq" id="XP_050934316.1"/>
    </source>
</evidence>
<dbReference type="PANTHER" id="PTHR24103">
    <property type="entry name" value="E3 UBIQUITIN-PROTEIN LIGASE TRIM"/>
    <property type="match status" value="1"/>
</dbReference>
<dbReference type="SUPFAM" id="SSF49899">
    <property type="entry name" value="Concanavalin A-like lectins/glucanases"/>
    <property type="match status" value="2"/>
</dbReference>
<evidence type="ECO:0000256" key="1">
    <source>
        <dbReference type="ARBA" id="ARBA00022723"/>
    </source>
</evidence>
<feature type="domain" description="B box-type" evidence="7">
    <location>
        <begin position="80"/>
        <end position="121"/>
    </location>
</feature>
<dbReference type="GeneID" id="108901640"/>
<dbReference type="GO" id="GO:0008270">
    <property type="term" value="F:zinc ion binding"/>
    <property type="evidence" value="ECO:0007669"/>
    <property type="project" value="UniProtKB-KW"/>
</dbReference>
<keyword evidence="3" id="KW-0862">Zinc</keyword>
<dbReference type="InterPro" id="IPR001870">
    <property type="entry name" value="B30.2/SPRY"/>
</dbReference>
<dbReference type="SMART" id="SM00589">
    <property type="entry name" value="PRY"/>
    <property type="match status" value="2"/>
</dbReference>
<organism evidence="9 10">
    <name type="scientific">Lates calcarifer</name>
    <name type="common">Barramundi</name>
    <name type="synonym">Holocentrus calcarifer</name>
    <dbReference type="NCBI Taxonomy" id="8187"/>
    <lineage>
        <taxon>Eukaryota</taxon>
        <taxon>Metazoa</taxon>
        <taxon>Chordata</taxon>
        <taxon>Craniata</taxon>
        <taxon>Vertebrata</taxon>
        <taxon>Euteleostomi</taxon>
        <taxon>Actinopterygii</taxon>
        <taxon>Neopterygii</taxon>
        <taxon>Teleostei</taxon>
        <taxon>Neoteleostei</taxon>
        <taxon>Acanthomorphata</taxon>
        <taxon>Carangaria</taxon>
        <taxon>Carangaria incertae sedis</taxon>
        <taxon>Centropomidae</taxon>
        <taxon>Lates</taxon>
    </lineage>
</organism>
<dbReference type="Gene3D" id="3.30.40.10">
    <property type="entry name" value="Zinc/RING finger domain, C3HC4 (zinc finger)"/>
    <property type="match status" value="1"/>
</dbReference>
<dbReference type="AlphaFoldDB" id="A0AAJ8DWQ3"/>
<gene>
    <name evidence="10" type="primary">LOC108901640</name>
</gene>
<dbReference type="SUPFAM" id="SSF57850">
    <property type="entry name" value="RING/U-box"/>
    <property type="match status" value="1"/>
</dbReference>